<name>A0ABD3A9K2_9GENT</name>
<dbReference type="Proteomes" id="UP001630127">
    <property type="component" value="Unassembled WGS sequence"/>
</dbReference>
<evidence type="ECO:0000313" key="2">
    <source>
        <dbReference type="EMBL" id="KAL3527147.1"/>
    </source>
</evidence>
<organism evidence="2 3">
    <name type="scientific">Cinchona calisaya</name>
    <dbReference type="NCBI Taxonomy" id="153742"/>
    <lineage>
        <taxon>Eukaryota</taxon>
        <taxon>Viridiplantae</taxon>
        <taxon>Streptophyta</taxon>
        <taxon>Embryophyta</taxon>
        <taxon>Tracheophyta</taxon>
        <taxon>Spermatophyta</taxon>
        <taxon>Magnoliopsida</taxon>
        <taxon>eudicotyledons</taxon>
        <taxon>Gunneridae</taxon>
        <taxon>Pentapetalae</taxon>
        <taxon>asterids</taxon>
        <taxon>lamiids</taxon>
        <taxon>Gentianales</taxon>
        <taxon>Rubiaceae</taxon>
        <taxon>Cinchonoideae</taxon>
        <taxon>Cinchoneae</taxon>
        <taxon>Cinchona</taxon>
    </lineage>
</organism>
<dbReference type="PANTHER" id="PTHR35752">
    <property type="entry name" value="G-PROTEIN COUPLED RECEPTOR"/>
    <property type="match status" value="1"/>
</dbReference>
<evidence type="ECO:0000256" key="1">
    <source>
        <dbReference type="SAM" id="SignalP"/>
    </source>
</evidence>
<feature type="signal peptide" evidence="1">
    <location>
        <begin position="1"/>
        <end position="19"/>
    </location>
</feature>
<evidence type="ECO:0000313" key="3">
    <source>
        <dbReference type="Proteomes" id="UP001630127"/>
    </source>
</evidence>
<reference evidence="2 3" key="1">
    <citation type="submission" date="2024-11" db="EMBL/GenBank/DDBJ databases">
        <title>A near-complete genome assembly of Cinchona calisaya.</title>
        <authorList>
            <person name="Lian D.C."/>
            <person name="Zhao X.W."/>
            <person name="Wei L."/>
        </authorList>
    </citation>
    <scope>NUCLEOTIDE SEQUENCE [LARGE SCALE GENOMIC DNA]</scope>
    <source>
        <tissue evidence="2">Nenye</tissue>
    </source>
</reference>
<gene>
    <name evidence="2" type="ORF">ACH5RR_011803</name>
</gene>
<dbReference type="AlphaFoldDB" id="A0ABD3A9K2"/>
<dbReference type="PANTHER" id="PTHR35752:SF1">
    <property type="entry name" value="G-PROTEIN COUPLED RECEPTOR"/>
    <property type="match status" value="1"/>
</dbReference>
<proteinExistence type="predicted"/>
<keyword evidence="1" id="KW-0732">Signal</keyword>
<feature type="chain" id="PRO_5044804548" evidence="1">
    <location>
        <begin position="20"/>
        <end position="363"/>
    </location>
</feature>
<protein>
    <submittedName>
        <fullName evidence="2">Uncharacterized protein</fullName>
    </submittedName>
</protein>
<accession>A0ABD3A9K2</accession>
<comment type="caution">
    <text evidence="2">The sequence shown here is derived from an EMBL/GenBank/DDBJ whole genome shotgun (WGS) entry which is preliminary data.</text>
</comment>
<sequence>MHHFLIAVIAAVFIHSLGAVSVVVPSTSCYALDNSSRIYDFSSWIGHPFEYDGKDADLVIRFCKDVESRSQAGYVEFGRFDKLNHFVAGSGNFNFVQQYYNGDLISCEQSFDKMGRTAQFYAITHAFSGGDITVYIIFPCKIFRSASYVEIVQMDNVKVALDAYVIWYMSPIAVLVELAIPCEKPGLRVFEGFTVGLHPRSWEIVYKGMTQLGFEKAHNEFRFSIEQTHVTLYMTAVASRSNLVQKPTVKVFPEEGFRIKLSGSGATGSTPTTLSPPPPKISTINWTCEKARDTPYEVEVTIPIENYNPVQFTLAKSCEYGQSEGVDATRGWLYLKYYLAYSLFSQQYSALEGLYTRQELKTR</sequence>
<dbReference type="EMBL" id="JBJUIK010000005">
    <property type="protein sequence ID" value="KAL3527147.1"/>
    <property type="molecule type" value="Genomic_DNA"/>
</dbReference>
<keyword evidence="3" id="KW-1185">Reference proteome</keyword>